<feature type="transmembrane region" description="Helical" evidence="2">
    <location>
        <begin position="6"/>
        <end position="26"/>
    </location>
</feature>
<dbReference type="KEGG" id="pph:Ppha_2082"/>
<dbReference type="InterPro" id="IPR004714">
    <property type="entry name" value="Cyt_oxidase_maturation_cbb3"/>
</dbReference>
<organism evidence="3 4">
    <name type="scientific">Pelodictyon phaeoclathratiforme (strain DSM 5477 / BU-1)</name>
    <dbReference type="NCBI Taxonomy" id="324925"/>
    <lineage>
        <taxon>Bacteria</taxon>
        <taxon>Pseudomonadati</taxon>
        <taxon>Chlorobiota</taxon>
        <taxon>Chlorobiia</taxon>
        <taxon>Chlorobiales</taxon>
        <taxon>Chlorobiaceae</taxon>
        <taxon>Chlorobium/Pelodictyon group</taxon>
        <taxon>Pelodictyon</taxon>
    </lineage>
</organism>
<evidence type="ECO:0000313" key="3">
    <source>
        <dbReference type="EMBL" id="ACF44289.1"/>
    </source>
</evidence>
<dbReference type="OrthoDB" id="9802763at2"/>
<keyword evidence="2" id="KW-0812">Transmembrane</keyword>
<dbReference type="Pfam" id="PF03597">
    <property type="entry name" value="FixS"/>
    <property type="match status" value="1"/>
</dbReference>
<dbReference type="PANTHER" id="PTHR41532:SF1">
    <property type="entry name" value="FIXS PROTEIN"/>
    <property type="match status" value="1"/>
</dbReference>
<keyword evidence="4" id="KW-1185">Reference proteome</keyword>
<protein>
    <submittedName>
        <fullName evidence="3">Cytochrome oxidase maturation protein, cbb3-type</fullName>
    </submittedName>
</protein>
<dbReference type="NCBIfam" id="TIGR00847">
    <property type="entry name" value="ccoS"/>
    <property type="match status" value="1"/>
</dbReference>
<proteinExistence type="predicted"/>
<evidence type="ECO:0000256" key="2">
    <source>
        <dbReference type="SAM" id="Phobius"/>
    </source>
</evidence>
<dbReference type="AlphaFoldDB" id="B4SD30"/>
<sequence precursor="true">MYATFFLIGIGLFVGVAAWFLFIWAVKSGQFDDPEAPKYRMLDDDDELANPLKPAKPAKKKNP</sequence>
<accession>B4SD30</accession>
<feature type="region of interest" description="Disordered" evidence="1">
    <location>
        <begin position="42"/>
        <end position="63"/>
    </location>
</feature>
<dbReference type="PANTHER" id="PTHR41532">
    <property type="entry name" value="FIXS PROTEIN"/>
    <property type="match status" value="1"/>
</dbReference>
<reference evidence="3 4" key="1">
    <citation type="submission" date="2008-06" db="EMBL/GenBank/DDBJ databases">
        <title>Complete sequence of Pelodictyon phaeoclathratiforme BU-1.</title>
        <authorList>
            <consortium name="US DOE Joint Genome Institute"/>
            <person name="Lucas S."/>
            <person name="Copeland A."/>
            <person name="Lapidus A."/>
            <person name="Glavina del Rio T."/>
            <person name="Dalin E."/>
            <person name="Tice H."/>
            <person name="Bruce D."/>
            <person name="Goodwin L."/>
            <person name="Pitluck S."/>
            <person name="Schmutz J."/>
            <person name="Larimer F."/>
            <person name="Land M."/>
            <person name="Hauser L."/>
            <person name="Kyrpides N."/>
            <person name="Mikhailova N."/>
            <person name="Liu Z."/>
            <person name="Li T."/>
            <person name="Zhao F."/>
            <person name="Overmann J."/>
            <person name="Bryant D.A."/>
            <person name="Richardson P."/>
        </authorList>
    </citation>
    <scope>NUCLEOTIDE SEQUENCE [LARGE SCALE GENOMIC DNA]</scope>
    <source>
        <strain evidence="4">DSM 5477 / BU-1</strain>
    </source>
</reference>
<dbReference type="EMBL" id="CP001110">
    <property type="protein sequence ID" value="ACF44289.1"/>
    <property type="molecule type" value="Genomic_DNA"/>
</dbReference>
<dbReference type="Proteomes" id="UP000002724">
    <property type="component" value="Chromosome"/>
</dbReference>
<evidence type="ECO:0000256" key="1">
    <source>
        <dbReference type="SAM" id="MobiDB-lite"/>
    </source>
</evidence>
<name>B4SD30_PELPB</name>
<dbReference type="STRING" id="324925.Ppha_2082"/>
<keyword evidence="2" id="KW-0472">Membrane</keyword>
<dbReference type="HOGENOM" id="CLU_176840_4_1_10"/>
<gene>
    <name evidence="3" type="ordered locus">Ppha_2082</name>
</gene>
<dbReference type="eggNOG" id="COG3197">
    <property type="taxonomic scope" value="Bacteria"/>
</dbReference>
<dbReference type="RefSeq" id="WP_012508768.1">
    <property type="nucleotide sequence ID" value="NC_011060.1"/>
</dbReference>
<evidence type="ECO:0000313" key="4">
    <source>
        <dbReference type="Proteomes" id="UP000002724"/>
    </source>
</evidence>
<keyword evidence="2" id="KW-1133">Transmembrane helix</keyword>